<dbReference type="PIRSF" id="PIRSF036625">
    <property type="entry name" value="GAF_ANTAR"/>
    <property type="match status" value="1"/>
</dbReference>
<dbReference type="Gene3D" id="3.30.450.40">
    <property type="match status" value="1"/>
</dbReference>
<dbReference type="Gene3D" id="1.10.10.10">
    <property type="entry name" value="Winged helix-like DNA-binding domain superfamily/Winged helix DNA-binding domain"/>
    <property type="match status" value="1"/>
</dbReference>
<feature type="domain" description="ANTAR" evidence="4">
    <location>
        <begin position="174"/>
        <end position="235"/>
    </location>
</feature>
<evidence type="ECO:0000256" key="2">
    <source>
        <dbReference type="ARBA" id="ARBA00023163"/>
    </source>
</evidence>
<dbReference type="SUPFAM" id="SSF55781">
    <property type="entry name" value="GAF domain-like"/>
    <property type="match status" value="1"/>
</dbReference>
<protein>
    <submittedName>
        <fullName evidence="5">GAF and ANTAR domain-containing protein</fullName>
    </submittedName>
</protein>
<dbReference type="RefSeq" id="WP_344805482.1">
    <property type="nucleotide sequence ID" value="NZ_BAABAB010000019.1"/>
</dbReference>
<dbReference type="EMBL" id="BAABAB010000019">
    <property type="protein sequence ID" value="GAA3623875.1"/>
    <property type="molecule type" value="Genomic_DNA"/>
</dbReference>
<dbReference type="Pfam" id="PF13185">
    <property type="entry name" value="GAF_2"/>
    <property type="match status" value="1"/>
</dbReference>
<gene>
    <name evidence="5" type="ORF">GCM10022236_27780</name>
</gene>
<dbReference type="InterPro" id="IPR003018">
    <property type="entry name" value="GAF"/>
</dbReference>
<sequence length="261" mass="27420">MAESDDSRFDRGQLAELMTQFSEVAVALRTSDNDGIDPERLVRVAATTVAPAVSCGLTLVRSRQRPRTLASTDRLTDAVDVIQYRTGEGPCLSASEGDSVAVVDDLAVDPRWPAFGAACAAETGVRSVVSIGLSLSGEDRAALNLYAFARAAFDDLDVATASILGPYAALAVEGALRREDEVQFTAALGTSRQIGRAVGIVMARELVTEQQAFAMLQAASQRLNRKLRDVAVEVELTGSLPAGGRPDLPTTPAGGPSRSSV</sequence>
<keyword evidence="6" id="KW-1185">Reference proteome</keyword>
<dbReference type="InterPro" id="IPR029016">
    <property type="entry name" value="GAF-like_dom_sf"/>
</dbReference>
<dbReference type="PROSITE" id="PS50921">
    <property type="entry name" value="ANTAR"/>
    <property type="match status" value="1"/>
</dbReference>
<keyword evidence="2" id="KW-0804">Transcription</keyword>
<feature type="region of interest" description="Disordered" evidence="3">
    <location>
        <begin position="241"/>
        <end position="261"/>
    </location>
</feature>
<dbReference type="Pfam" id="PF03861">
    <property type="entry name" value="ANTAR"/>
    <property type="match status" value="1"/>
</dbReference>
<evidence type="ECO:0000259" key="4">
    <source>
        <dbReference type="PROSITE" id="PS50921"/>
    </source>
</evidence>
<dbReference type="Proteomes" id="UP001501490">
    <property type="component" value="Unassembled WGS sequence"/>
</dbReference>
<evidence type="ECO:0000313" key="5">
    <source>
        <dbReference type="EMBL" id="GAA3623875.1"/>
    </source>
</evidence>
<reference evidence="6" key="1">
    <citation type="journal article" date="2019" name="Int. J. Syst. Evol. Microbiol.">
        <title>The Global Catalogue of Microorganisms (GCM) 10K type strain sequencing project: providing services to taxonomists for standard genome sequencing and annotation.</title>
        <authorList>
            <consortium name="The Broad Institute Genomics Platform"/>
            <consortium name="The Broad Institute Genome Sequencing Center for Infectious Disease"/>
            <person name="Wu L."/>
            <person name="Ma J."/>
        </authorList>
    </citation>
    <scope>NUCLEOTIDE SEQUENCE [LARGE SCALE GENOMIC DNA]</scope>
    <source>
        <strain evidence="6">JCM 16929</strain>
    </source>
</reference>
<organism evidence="5 6">
    <name type="scientific">Microlunatus ginsengisoli</name>
    <dbReference type="NCBI Taxonomy" id="363863"/>
    <lineage>
        <taxon>Bacteria</taxon>
        <taxon>Bacillati</taxon>
        <taxon>Actinomycetota</taxon>
        <taxon>Actinomycetes</taxon>
        <taxon>Propionibacteriales</taxon>
        <taxon>Propionibacteriaceae</taxon>
        <taxon>Microlunatus</taxon>
    </lineage>
</organism>
<evidence type="ECO:0000256" key="1">
    <source>
        <dbReference type="ARBA" id="ARBA00023015"/>
    </source>
</evidence>
<dbReference type="InterPro" id="IPR036388">
    <property type="entry name" value="WH-like_DNA-bd_sf"/>
</dbReference>
<dbReference type="SMART" id="SM01012">
    <property type="entry name" value="ANTAR"/>
    <property type="match status" value="1"/>
</dbReference>
<dbReference type="InterPro" id="IPR005561">
    <property type="entry name" value="ANTAR"/>
</dbReference>
<evidence type="ECO:0000313" key="6">
    <source>
        <dbReference type="Proteomes" id="UP001501490"/>
    </source>
</evidence>
<comment type="caution">
    <text evidence="5">The sequence shown here is derived from an EMBL/GenBank/DDBJ whole genome shotgun (WGS) entry which is preliminary data.</text>
</comment>
<name>A0ABP7A2U1_9ACTN</name>
<accession>A0ABP7A2U1</accession>
<dbReference type="InterPro" id="IPR012074">
    <property type="entry name" value="GAF_ANTAR"/>
</dbReference>
<evidence type="ECO:0000256" key="3">
    <source>
        <dbReference type="SAM" id="MobiDB-lite"/>
    </source>
</evidence>
<keyword evidence="1" id="KW-0805">Transcription regulation</keyword>
<proteinExistence type="predicted"/>